<dbReference type="InterPro" id="IPR023612">
    <property type="entry name" value="Peptidase_M4"/>
</dbReference>
<evidence type="ECO:0000313" key="13">
    <source>
        <dbReference type="Proteomes" id="UP000642014"/>
    </source>
</evidence>
<dbReference type="Pfam" id="PF01447">
    <property type="entry name" value="Peptidase_M4"/>
    <property type="match status" value="1"/>
</dbReference>
<feature type="compositionally biased region" description="Low complexity" evidence="9">
    <location>
        <begin position="48"/>
        <end position="59"/>
    </location>
</feature>
<evidence type="ECO:0000256" key="3">
    <source>
        <dbReference type="ARBA" id="ARBA00022723"/>
    </source>
</evidence>
<evidence type="ECO:0000256" key="8">
    <source>
        <dbReference type="RuleBase" id="RU366073"/>
    </source>
</evidence>
<evidence type="ECO:0000256" key="9">
    <source>
        <dbReference type="SAM" id="MobiDB-lite"/>
    </source>
</evidence>
<comment type="subcellular location">
    <subcellularLocation>
        <location evidence="8">Secreted</location>
    </subcellularLocation>
</comment>
<dbReference type="InterPro" id="IPR001570">
    <property type="entry name" value="Peptidase_M4_C_domain"/>
</dbReference>
<comment type="cofactor">
    <cofactor evidence="8">
        <name>Zn(2+)</name>
        <dbReference type="ChEBI" id="CHEBI:29105"/>
    </cofactor>
</comment>
<reference evidence="12 13" key="1">
    <citation type="journal article" date="2014" name="Int. J. Syst. Evol. Microbiol.">
        <title>Complete genome sequence of Corynebacterium casei LMG S-19264T (=DSM 44701T), isolated from a smear-ripened cheese.</title>
        <authorList>
            <consortium name="US DOE Joint Genome Institute (JGI-PGF)"/>
            <person name="Walter F."/>
            <person name="Albersmeier A."/>
            <person name="Kalinowski J."/>
            <person name="Ruckert C."/>
        </authorList>
    </citation>
    <scope>NUCLEOTIDE SEQUENCE [LARGE SCALE GENOMIC DNA]</scope>
    <source>
        <strain evidence="12 13">JCM 4205</strain>
    </source>
</reference>
<dbReference type="PANTHER" id="PTHR43579">
    <property type="match status" value="1"/>
</dbReference>
<dbReference type="AlphaFoldDB" id="A0AAV4KQK7"/>
<evidence type="ECO:0000256" key="5">
    <source>
        <dbReference type="ARBA" id="ARBA00022833"/>
    </source>
</evidence>
<feature type="domain" description="Peptidase M4" evidence="10">
    <location>
        <begin position="103"/>
        <end position="185"/>
    </location>
</feature>
<dbReference type="GO" id="GO:0004222">
    <property type="term" value="F:metalloendopeptidase activity"/>
    <property type="evidence" value="ECO:0007669"/>
    <property type="project" value="UniProtKB-UniRule"/>
</dbReference>
<protein>
    <recommendedName>
        <fullName evidence="8">Neutral metalloproteinase</fullName>
        <ecNumber evidence="8">3.4.24.-</ecNumber>
    </recommendedName>
</protein>
<keyword evidence="3" id="KW-0479">Metal-binding</keyword>
<evidence type="ECO:0000256" key="4">
    <source>
        <dbReference type="ARBA" id="ARBA00022801"/>
    </source>
</evidence>
<dbReference type="GO" id="GO:0006508">
    <property type="term" value="P:proteolysis"/>
    <property type="evidence" value="ECO:0007669"/>
    <property type="project" value="UniProtKB-KW"/>
</dbReference>
<dbReference type="Proteomes" id="UP000642014">
    <property type="component" value="Unassembled WGS sequence"/>
</dbReference>
<evidence type="ECO:0000256" key="1">
    <source>
        <dbReference type="ARBA" id="ARBA00009388"/>
    </source>
</evidence>
<dbReference type="GO" id="GO:0046872">
    <property type="term" value="F:metal ion binding"/>
    <property type="evidence" value="ECO:0007669"/>
    <property type="project" value="UniProtKB-UniRule"/>
</dbReference>
<keyword evidence="5 8" id="KW-0862">Zinc</keyword>
<keyword evidence="6 8" id="KW-0482">Metalloprotease</keyword>
<accession>A0AAV4KQK7</accession>
<comment type="caution">
    <text evidence="12">The sequence shown here is derived from an EMBL/GenBank/DDBJ whole genome shotgun (WGS) entry which is preliminary data.</text>
</comment>
<dbReference type="SUPFAM" id="SSF55486">
    <property type="entry name" value="Metalloproteases ('zincins'), catalytic domain"/>
    <property type="match status" value="1"/>
</dbReference>
<dbReference type="InterPro" id="IPR027268">
    <property type="entry name" value="Peptidase_M4/M1_CTD_sf"/>
</dbReference>
<evidence type="ECO:0000313" key="12">
    <source>
        <dbReference type="EMBL" id="GGR40447.1"/>
    </source>
</evidence>
<evidence type="ECO:0000259" key="11">
    <source>
        <dbReference type="Pfam" id="PF02868"/>
    </source>
</evidence>
<dbReference type="PANTHER" id="PTHR43579:SF1">
    <property type="entry name" value="NEUTRAL METALLOPROTEINASE"/>
    <property type="match status" value="1"/>
</dbReference>
<feature type="active site" description="Proton donor" evidence="7">
    <location>
        <position position="279"/>
    </location>
</feature>
<feature type="active site" evidence="7">
    <location>
        <position position="178"/>
    </location>
</feature>
<keyword evidence="2 8" id="KW-0645">Protease</keyword>
<dbReference type="Pfam" id="PF02868">
    <property type="entry name" value="Peptidase_M4_C"/>
    <property type="match status" value="1"/>
</dbReference>
<dbReference type="Gene3D" id="1.10.390.10">
    <property type="entry name" value="Neutral Protease Domain 2"/>
    <property type="match status" value="1"/>
</dbReference>
<feature type="region of interest" description="Disordered" evidence="9">
    <location>
        <begin position="48"/>
        <end position="88"/>
    </location>
</feature>
<feature type="domain" description="Peptidase M4 C-terminal" evidence="11">
    <location>
        <begin position="188"/>
        <end position="356"/>
    </location>
</feature>
<dbReference type="PRINTS" id="PR00730">
    <property type="entry name" value="THERMOLYSIN"/>
</dbReference>
<keyword evidence="8" id="KW-0964">Secreted</keyword>
<evidence type="ECO:0000256" key="7">
    <source>
        <dbReference type="PIRSR" id="PIRSR623612-1"/>
    </source>
</evidence>
<gene>
    <name evidence="12" type="ORF">GCM10010497_49340</name>
</gene>
<sequence length="359" mass="38095">MVTHCHIAGMTAHTPVFCSIVPPHLLEHLARSSDPAVAATARRTLAADASARSARALPRPGSPPTAAPRAAATPHRTVHDCRHGTDLPGEKVRAEGEEATGDASVNRAYAGLGATFDLFLNAFGRDSIDGSGLPLIASVHYDRDYGNAFWNGEQMVFGDGDDEIFLDFTLPVDVIGHELAHGFTQHTANLEYFSQSGALNESVSDVFGSLVKQYALGQSAEAADWLIGEGLFHPNVEGRALRSMKAPGTAYDDDVLGKDPQPAHMDDYVRTGSDNGGVHINSGIPNHAFYLAATELGGNAWERAGQIWYDVMTGGTLTPETRFAEFAAATAKAAKDRYGDGAEIQAVLKSWAAVGVPVD</sequence>
<name>A0AAV4KQK7_9ACTN</name>
<evidence type="ECO:0000256" key="2">
    <source>
        <dbReference type="ARBA" id="ARBA00022670"/>
    </source>
</evidence>
<comment type="function">
    <text evidence="8">Extracellular zinc metalloprotease.</text>
</comment>
<comment type="similarity">
    <text evidence="1 8">Belongs to the peptidase M4 family.</text>
</comment>
<keyword evidence="4 8" id="KW-0378">Hydrolase</keyword>
<dbReference type="InterPro" id="IPR013856">
    <property type="entry name" value="Peptidase_M4_domain"/>
</dbReference>
<dbReference type="EC" id="3.4.24.-" evidence="8"/>
<dbReference type="CDD" id="cd09597">
    <property type="entry name" value="M4_TLP"/>
    <property type="match status" value="1"/>
</dbReference>
<dbReference type="GO" id="GO:0005576">
    <property type="term" value="C:extracellular region"/>
    <property type="evidence" value="ECO:0007669"/>
    <property type="project" value="UniProtKB-SubCell"/>
</dbReference>
<dbReference type="EMBL" id="BMSJ01000010">
    <property type="protein sequence ID" value="GGR40447.1"/>
    <property type="molecule type" value="Genomic_DNA"/>
</dbReference>
<dbReference type="InterPro" id="IPR052759">
    <property type="entry name" value="Metalloprotease_M4"/>
</dbReference>
<organism evidence="12 13">
    <name type="scientific">Streptomyces cinereoruber</name>
    <dbReference type="NCBI Taxonomy" id="67260"/>
    <lineage>
        <taxon>Bacteria</taxon>
        <taxon>Bacillati</taxon>
        <taxon>Actinomycetota</taxon>
        <taxon>Actinomycetes</taxon>
        <taxon>Kitasatosporales</taxon>
        <taxon>Streptomycetaceae</taxon>
        <taxon>Streptomyces</taxon>
    </lineage>
</organism>
<evidence type="ECO:0000259" key="10">
    <source>
        <dbReference type="Pfam" id="PF01447"/>
    </source>
</evidence>
<dbReference type="Gene3D" id="3.10.170.10">
    <property type="match status" value="1"/>
</dbReference>
<evidence type="ECO:0000256" key="6">
    <source>
        <dbReference type="ARBA" id="ARBA00023049"/>
    </source>
</evidence>
<feature type="compositionally biased region" description="Basic and acidic residues" evidence="9">
    <location>
        <begin position="77"/>
        <end position="88"/>
    </location>
</feature>
<proteinExistence type="inferred from homology"/>